<dbReference type="PANTHER" id="PTHR23017">
    <property type="entry name" value="SERPENTINE RECEPTOR, CLASS X"/>
    <property type="match status" value="1"/>
</dbReference>
<evidence type="ECO:0000313" key="4">
    <source>
        <dbReference type="Proteomes" id="UP000005237"/>
    </source>
</evidence>
<organism evidence="3 4">
    <name type="scientific">Caenorhabditis japonica</name>
    <dbReference type="NCBI Taxonomy" id="281687"/>
    <lineage>
        <taxon>Eukaryota</taxon>
        <taxon>Metazoa</taxon>
        <taxon>Ecdysozoa</taxon>
        <taxon>Nematoda</taxon>
        <taxon>Chromadorea</taxon>
        <taxon>Rhabditida</taxon>
        <taxon>Rhabditina</taxon>
        <taxon>Rhabditomorpha</taxon>
        <taxon>Rhabditoidea</taxon>
        <taxon>Rhabditidae</taxon>
        <taxon>Peloderinae</taxon>
        <taxon>Caenorhabditis</taxon>
    </lineage>
</organism>
<evidence type="ECO:0000313" key="3">
    <source>
        <dbReference type="EnsemblMetazoa" id="CJA08410.1"/>
    </source>
</evidence>
<feature type="domain" description="7TM GPCR serpentine receptor class x (Srx)" evidence="2">
    <location>
        <begin position="12"/>
        <end position="67"/>
    </location>
</feature>
<evidence type="ECO:0000259" key="2">
    <source>
        <dbReference type="Pfam" id="PF10328"/>
    </source>
</evidence>
<feature type="transmembrane region" description="Helical" evidence="1">
    <location>
        <begin position="128"/>
        <end position="147"/>
    </location>
</feature>
<feature type="transmembrane region" description="Helical" evidence="1">
    <location>
        <begin position="73"/>
        <end position="91"/>
    </location>
</feature>
<sequence length="251" mass="29150">MRESQLIGLTLIPVCFSGMLFNWAVVVAIWRDKSMRSSFLVLTLVKTFCDGCYMIIYSFYITPMIVFVKHTKFWVAFFAIYSFLVYAIVTYGFQCRYIYDSEYWTFTNASTFPVCQFFSMYVDFAKNSIFVLICVTVDVITLIRVMKMRRFLRKQKRAEVYSKKDADFMKQTCGQGLCYILDYMWFVAFPESSNPYYSFFSSLFCYAAVAAMTGLLTILYNSDVKKSILRGKKVPMPAIHSSATAVFPVVR</sequence>
<keyword evidence="4" id="KW-1185">Reference proteome</keyword>
<dbReference type="EnsemblMetazoa" id="CJA08410.1">
    <property type="protein sequence ID" value="CJA08410.1"/>
    <property type="gene ID" value="WBGene00127615"/>
</dbReference>
<reference evidence="3" key="2">
    <citation type="submission" date="2022-06" db="UniProtKB">
        <authorList>
            <consortium name="EnsemblMetazoa"/>
        </authorList>
    </citation>
    <scope>IDENTIFICATION</scope>
    <source>
        <strain evidence="3">DF5081</strain>
    </source>
</reference>
<dbReference type="SUPFAM" id="SSF81321">
    <property type="entry name" value="Family A G protein-coupled receptor-like"/>
    <property type="match status" value="1"/>
</dbReference>
<dbReference type="PANTHER" id="PTHR23017:SF43">
    <property type="entry name" value="G-PROTEIN COUPLED RECEPTORS FAMILY 1 PROFILE DOMAIN-CONTAINING PROTEIN"/>
    <property type="match status" value="1"/>
</dbReference>
<keyword evidence="1" id="KW-1133">Transmembrane helix</keyword>
<evidence type="ECO:0000256" key="1">
    <source>
        <dbReference type="SAM" id="Phobius"/>
    </source>
</evidence>
<feature type="transmembrane region" description="Helical" evidence="1">
    <location>
        <begin position="39"/>
        <end position="61"/>
    </location>
</feature>
<accession>A0A8R1DPM7</accession>
<feature type="transmembrane region" description="Helical" evidence="1">
    <location>
        <begin position="168"/>
        <end position="187"/>
    </location>
</feature>
<feature type="domain" description="7TM GPCR serpentine receptor class x (Srx)" evidence="2">
    <location>
        <begin position="69"/>
        <end position="221"/>
    </location>
</feature>
<keyword evidence="1" id="KW-0472">Membrane</keyword>
<name>A0A8R1DPM7_CAEJA</name>
<proteinExistence type="predicted"/>
<reference evidence="4" key="1">
    <citation type="submission" date="2010-08" db="EMBL/GenBank/DDBJ databases">
        <authorList>
            <consortium name="Caenorhabditis japonica Sequencing Consortium"/>
            <person name="Wilson R.K."/>
        </authorList>
    </citation>
    <scope>NUCLEOTIDE SEQUENCE [LARGE SCALE GENOMIC DNA]</scope>
    <source>
        <strain evidence="4">DF5081</strain>
    </source>
</reference>
<feature type="transmembrane region" description="Helical" evidence="1">
    <location>
        <begin position="6"/>
        <end position="30"/>
    </location>
</feature>
<keyword evidence="1" id="KW-0812">Transmembrane</keyword>
<protein>
    <recommendedName>
        <fullName evidence="2">7TM GPCR serpentine receptor class x (Srx) domain-containing protein</fullName>
    </recommendedName>
</protein>
<feature type="transmembrane region" description="Helical" evidence="1">
    <location>
        <begin position="199"/>
        <end position="220"/>
    </location>
</feature>
<dbReference type="Pfam" id="PF10328">
    <property type="entry name" value="7TM_GPCR_Srx"/>
    <property type="match status" value="2"/>
</dbReference>
<dbReference type="InterPro" id="IPR019430">
    <property type="entry name" value="7TM_GPCR_serpentine_rcpt_Srx"/>
</dbReference>
<dbReference type="AlphaFoldDB" id="A0A8R1DPM7"/>
<dbReference type="Proteomes" id="UP000005237">
    <property type="component" value="Unassembled WGS sequence"/>
</dbReference>